<evidence type="ECO:0008006" key="3">
    <source>
        <dbReference type="Google" id="ProtNLM"/>
    </source>
</evidence>
<protein>
    <recommendedName>
        <fullName evidence="3">STAS domain-containing protein</fullName>
    </recommendedName>
</protein>
<organism evidence="1 2">
    <name type="scientific">Tranquillimonas rosea</name>
    <dbReference type="NCBI Taxonomy" id="641238"/>
    <lineage>
        <taxon>Bacteria</taxon>
        <taxon>Pseudomonadati</taxon>
        <taxon>Pseudomonadota</taxon>
        <taxon>Alphaproteobacteria</taxon>
        <taxon>Rhodobacterales</taxon>
        <taxon>Roseobacteraceae</taxon>
        <taxon>Tranquillimonas</taxon>
    </lineage>
</organism>
<name>A0A1H9TRD5_9RHOB</name>
<dbReference type="STRING" id="641238.SAMN04490244_104332"/>
<accession>A0A1H9TRD5</accession>
<gene>
    <name evidence="1" type="ORF">SAMN04490244_104332</name>
</gene>
<dbReference type="Gene3D" id="3.30.750.24">
    <property type="entry name" value="STAS domain"/>
    <property type="match status" value="1"/>
</dbReference>
<evidence type="ECO:0000313" key="2">
    <source>
        <dbReference type="Proteomes" id="UP000198885"/>
    </source>
</evidence>
<dbReference type="SUPFAM" id="SSF52091">
    <property type="entry name" value="SpoIIaa-like"/>
    <property type="match status" value="1"/>
</dbReference>
<dbReference type="OrthoDB" id="7875727at2"/>
<sequence>MKTHIEKLGDVGILSVDGYVGPGAAGDLCDLLVEQVRAGQSKLLVELADSCVISRGGVRAVVVAAYLMRGGRRPFRIATGDRLEAYLRRVSFNHLLDIDPDRRTALARLSTLRAGPGGVTVEIGPEMVSDVWHSVPRQARRA</sequence>
<dbReference type="AlphaFoldDB" id="A0A1H9TRD5"/>
<keyword evidence="2" id="KW-1185">Reference proteome</keyword>
<dbReference type="InterPro" id="IPR036513">
    <property type="entry name" value="STAS_dom_sf"/>
</dbReference>
<dbReference type="EMBL" id="FOGU01000004">
    <property type="protein sequence ID" value="SER99712.1"/>
    <property type="molecule type" value="Genomic_DNA"/>
</dbReference>
<dbReference type="RefSeq" id="WP_092692163.1">
    <property type="nucleotide sequence ID" value="NZ_FOGU01000004.1"/>
</dbReference>
<reference evidence="1 2" key="1">
    <citation type="submission" date="2016-10" db="EMBL/GenBank/DDBJ databases">
        <authorList>
            <person name="de Groot N.N."/>
        </authorList>
    </citation>
    <scope>NUCLEOTIDE SEQUENCE [LARGE SCALE GENOMIC DNA]</scope>
    <source>
        <strain evidence="1 2">DSM 23042</strain>
    </source>
</reference>
<proteinExistence type="predicted"/>
<dbReference type="Proteomes" id="UP000198885">
    <property type="component" value="Unassembled WGS sequence"/>
</dbReference>
<evidence type="ECO:0000313" key="1">
    <source>
        <dbReference type="EMBL" id="SER99712.1"/>
    </source>
</evidence>